<accession>A0ACC2G2B7</accession>
<evidence type="ECO:0000313" key="2">
    <source>
        <dbReference type="Proteomes" id="UP001157502"/>
    </source>
</evidence>
<evidence type="ECO:0000313" key="1">
    <source>
        <dbReference type="EMBL" id="KAJ7997754.1"/>
    </source>
</evidence>
<comment type="caution">
    <text evidence="1">The sequence shown here is derived from an EMBL/GenBank/DDBJ whole genome shotgun (WGS) entry which is preliminary data.</text>
</comment>
<dbReference type="Proteomes" id="UP001157502">
    <property type="component" value="Chromosome 18"/>
</dbReference>
<gene>
    <name evidence="1" type="ORF">DPEC_G00215410</name>
</gene>
<protein>
    <submittedName>
        <fullName evidence="1">Uncharacterized protein</fullName>
    </submittedName>
</protein>
<reference evidence="1" key="1">
    <citation type="submission" date="2021-05" db="EMBL/GenBank/DDBJ databases">
        <authorList>
            <person name="Pan Q."/>
            <person name="Jouanno E."/>
            <person name="Zahm M."/>
            <person name="Klopp C."/>
            <person name="Cabau C."/>
            <person name="Louis A."/>
            <person name="Berthelot C."/>
            <person name="Parey E."/>
            <person name="Roest Crollius H."/>
            <person name="Montfort J."/>
            <person name="Robinson-Rechavi M."/>
            <person name="Bouchez O."/>
            <person name="Lampietro C."/>
            <person name="Lopez Roques C."/>
            <person name="Donnadieu C."/>
            <person name="Postlethwait J."/>
            <person name="Bobe J."/>
            <person name="Dillon D."/>
            <person name="Chandos A."/>
            <person name="von Hippel F."/>
            <person name="Guiguen Y."/>
        </authorList>
    </citation>
    <scope>NUCLEOTIDE SEQUENCE</scope>
    <source>
        <strain evidence="1">YG-Jan2019</strain>
    </source>
</reference>
<dbReference type="EMBL" id="CM055745">
    <property type="protein sequence ID" value="KAJ7997754.1"/>
    <property type="molecule type" value="Genomic_DNA"/>
</dbReference>
<sequence>MTYTCVYVRTLTLMTYTCVYVRALTLMTYTCVYVRAWVVSMGTSGCGWTVILAWVIAVHGPDAPHLAALYSQLRRTSPWSLWRCGVSGNPLRRKRERPEARGAFWMQTLRHRPCWR</sequence>
<name>A0ACC2G2B7_DALPE</name>
<keyword evidence="2" id="KW-1185">Reference proteome</keyword>
<organism evidence="1 2">
    <name type="scientific">Dallia pectoralis</name>
    <name type="common">Alaska blackfish</name>
    <dbReference type="NCBI Taxonomy" id="75939"/>
    <lineage>
        <taxon>Eukaryota</taxon>
        <taxon>Metazoa</taxon>
        <taxon>Chordata</taxon>
        <taxon>Craniata</taxon>
        <taxon>Vertebrata</taxon>
        <taxon>Euteleostomi</taxon>
        <taxon>Actinopterygii</taxon>
        <taxon>Neopterygii</taxon>
        <taxon>Teleostei</taxon>
        <taxon>Protacanthopterygii</taxon>
        <taxon>Esociformes</taxon>
        <taxon>Umbridae</taxon>
        <taxon>Dallia</taxon>
    </lineage>
</organism>
<proteinExistence type="predicted"/>